<comment type="similarity">
    <text evidence="1">Belongs to the universal stress protein A family.</text>
</comment>
<organism evidence="3 4">
    <name type="scientific">Bordetella genomosp. 8</name>
    <dbReference type="NCBI Taxonomy" id="1416806"/>
    <lineage>
        <taxon>Bacteria</taxon>
        <taxon>Pseudomonadati</taxon>
        <taxon>Pseudomonadota</taxon>
        <taxon>Betaproteobacteria</taxon>
        <taxon>Burkholderiales</taxon>
        <taxon>Alcaligenaceae</taxon>
        <taxon>Bordetella</taxon>
    </lineage>
</organism>
<dbReference type="STRING" id="1416806.CAL12_14255"/>
<dbReference type="CDD" id="cd00293">
    <property type="entry name" value="USP-like"/>
    <property type="match status" value="1"/>
</dbReference>
<dbReference type="InterPro" id="IPR006015">
    <property type="entry name" value="Universal_stress_UspA"/>
</dbReference>
<dbReference type="KEGG" id="bgv:CAL12_14255"/>
<dbReference type="Pfam" id="PF00582">
    <property type="entry name" value="Usp"/>
    <property type="match status" value="1"/>
</dbReference>
<dbReference type="Proteomes" id="UP000194151">
    <property type="component" value="Chromosome"/>
</dbReference>
<gene>
    <name evidence="3" type="ORF">CAL12_14255</name>
</gene>
<dbReference type="AlphaFoldDB" id="A0A1W6YMV4"/>
<protein>
    <recommendedName>
        <fullName evidence="2">UspA domain-containing protein</fullName>
    </recommendedName>
</protein>
<dbReference type="SUPFAM" id="SSF52402">
    <property type="entry name" value="Adenine nucleotide alpha hydrolases-like"/>
    <property type="match status" value="2"/>
</dbReference>
<name>A0A1W6YMV4_9BORD</name>
<feature type="domain" description="UspA" evidence="2">
    <location>
        <begin position="154"/>
        <end position="275"/>
    </location>
</feature>
<evidence type="ECO:0000313" key="3">
    <source>
        <dbReference type="EMBL" id="ARP81863.1"/>
    </source>
</evidence>
<dbReference type="PANTHER" id="PTHR46268:SF15">
    <property type="entry name" value="UNIVERSAL STRESS PROTEIN HP_0031"/>
    <property type="match status" value="1"/>
</dbReference>
<keyword evidence="4" id="KW-1185">Reference proteome</keyword>
<evidence type="ECO:0000259" key="2">
    <source>
        <dbReference type="Pfam" id="PF00582"/>
    </source>
</evidence>
<dbReference type="EMBL" id="CP021108">
    <property type="protein sequence ID" value="ARP81863.1"/>
    <property type="molecule type" value="Genomic_DNA"/>
</dbReference>
<evidence type="ECO:0000313" key="4">
    <source>
        <dbReference type="Proteomes" id="UP000194151"/>
    </source>
</evidence>
<dbReference type="InterPro" id="IPR006016">
    <property type="entry name" value="UspA"/>
</dbReference>
<dbReference type="Gene3D" id="3.40.50.12370">
    <property type="match status" value="1"/>
</dbReference>
<dbReference type="OrthoDB" id="9804721at2"/>
<dbReference type="RefSeq" id="WP_086065049.1">
    <property type="nucleotide sequence ID" value="NZ_CP021108.1"/>
</dbReference>
<dbReference type="PRINTS" id="PR01438">
    <property type="entry name" value="UNVRSLSTRESS"/>
</dbReference>
<dbReference type="PANTHER" id="PTHR46268">
    <property type="entry name" value="STRESS RESPONSE PROTEIN NHAX"/>
    <property type="match status" value="1"/>
</dbReference>
<sequence length="278" mass="30811">MLKRIALHVEKDQACTGRTAAALALAQRFEAELLGIYIDYTWMHYPYGESIIPSAAYEVMQQQARQEHDGCHRQFERCAADSGVTAQWRNPGGRPDEVLPLHARCADLLVLSQAHERETDSIVDPYMVENVIMYAGRPVLVVPYAGEYVSIGNRILVCWDGGREAARALADAAPFLERAEEVCVLTLDPDSEGMRDRVTVPGDLQAWFRAQGYAEPRSLTRETAGLGYGNAILNAASDHSCDLIVMGLYGHSRMREWVLGGASRDMLDAMTVPVLFSH</sequence>
<evidence type="ECO:0000256" key="1">
    <source>
        <dbReference type="ARBA" id="ARBA00008791"/>
    </source>
</evidence>
<reference evidence="3 4" key="1">
    <citation type="submission" date="2017-05" db="EMBL/GenBank/DDBJ databases">
        <title>Complete and WGS of Bordetella genogroups.</title>
        <authorList>
            <person name="Spilker T."/>
            <person name="LiPuma J."/>
        </authorList>
    </citation>
    <scope>NUCLEOTIDE SEQUENCE [LARGE SCALE GENOMIC DNA]</scope>
    <source>
        <strain evidence="3 4">AU19157</strain>
    </source>
</reference>
<accession>A0A1W6YMV4</accession>
<proteinExistence type="inferred from homology"/>